<dbReference type="PIRSF" id="PIRSF001456">
    <property type="entry name" value="Chorismate_synth"/>
    <property type="match status" value="1"/>
</dbReference>
<reference evidence="8" key="1">
    <citation type="submission" date="2016-08" db="EMBL/GenBank/DDBJ databases">
        <title>Complete genome of Cloacibacillus porcorum.</title>
        <authorList>
            <person name="Looft T."/>
            <person name="Bayles D.O."/>
            <person name="Alt D.P."/>
        </authorList>
    </citation>
    <scope>NUCLEOTIDE SEQUENCE [LARGE SCALE GENOMIC DNA]</scope>
    <source>
        <strain evidence="8">CL-84</strain>
    </source>
</reference>
<dbReference type="GO" id="GO:0009423">
    <property type="term" value="P:chorismate biosynthetic process"/>
    <property type="evidence" value="ECO:0007669"/>
    <property type="project" value="UniProtKB-UniRule"/>
</dbReference>
<dbReference type="Proteomes" id="UP000093044">
    <property type="component" value="Chromosome"/>
</dbReference>
<comment type="catalytic activity">
    <reaction evidence="7">
        <text>5-O-(1-carboxyvinyl)-3-phosphoshikimate = chorismate + phosphate</text>
        <dbReference type="Rhea" id="RHEA:21020"/>
        <dbReference type="ChEBI" id="CHEBI:29748"/>
        <dbReference type="ChEBI" id="CHEBI:43474"/>
        <dbReference type="ChEBI" id="CHEBI:57701"/>
        <dbReference type="EC" id="4.2.3.5"/>
    </reaction>
</comment>
<dbReference type="UniPathway" id="UPA00053">
    <property type="reaction ID" value="UER00090"/>
</dbReference>
<evidence type="ECO:0000256" key="5">
    <source>
        <dbReference type="ARBA" id="ARBA00023141"/>
    </source>
</evidence>
<keyword evidence="9" id="KW-1185">Reference proteome</keyword>
<name>A0A1B2I3P6_9BACT</name>
<dbReference type="NCBIfam" id="TIGR00033">
    <property type="entry name" value="aroC"/>
    <property type="match status" value="1"/>
</dbReference>
<dbReference type="EMBL" id="CP016757">
    <property type="protein sequence ID" value="ANZ44586.1"/>
    <property type="molecule type" value="Genomic_DNA"/>
</dbReference>
<keyword evidence="7" id="KW-0288">FMN</keyword>
<dbReference type="InterPro" id="IPR000453">
    <property type="entry name" value="Chorismate_synth"/>
</dbReference>
<keyword evidence="7" id="KW-0521">NADP</keyword>
<comment type="subunit">
    <text evidence="7">Homotetramer.</text>
</comment>
<evidence type="ECO:0000313" key="8">
    <source>
        <dbReference type="EMBL" id="ANZ44586.1"/>
    </source>
</evidence>
<dbReference type="GO" id="GO:0008652">
    <property type="term" value="P:amino acid biosynthetic process"/>
    <property type="evidence" value="ECO:0007669"/>
    <property type="project" value="UniProtKB-KW"/>
</dbReference>
<dbReference type="InterPro" id="IPR035904">
    <property type="entry name" value="Chorismate_synth_AroC_sf"/>
</dbReference>
<evidence type="ECO:0000256" key="7">
    <source>
        <dbReference type="HAMAP-Rule" id="MF_00300"/>
    </source>
</evidence>
<dbReference type="OrthoDB" id="9771806at2"/>
<comment type="function">
    <text evidence="7">Catalyzes the anti-1,4-elimination of the C-3 phosphate and the C-6 proR hydrogen from 5-enolpyruvylshikimate-3-phosphate (EPSP) to yield chorismate, which is the branch point compound that serves as the starting substrate for the three terminal pathways of aromatic amino acid biosynthesis. This reaction introduces a second double bond into the aromatic ring system.</text>
</comment>
<dbReference type="NCBIfam" id="NF003793">
    <property type="entry name" value="PRK05382.1"/>
    <property type="match status" value="1"/>
</dbReference>
<organism evidence="8 9">
    <name type="scientific">Cloacibacillus porcorum</name>
    <dbReference type="NCBI Taxonomy" id="1197717"/>
    <lineage>
        <taxon>Bacteria</taxon>
        <taxon>Thermotogati</taxon>
        <taxon>Synergistota</taxon>
        <taxon>Synergistia</taxon>
        <taxon>Synergistales</taxon>
        <taxon>Synergistaceae</taxon>
        <taxon>Cloacibacillus</taxon>
    </lineage>
</organism>
<dbReference type="HAMAP" id="MF_00300">
    <property type="entry name" value="Chorismate_synth"/>
    <property type="match status" value="1"/>
</dbReference>
<dbReference type="PROSITE" id="PS00788">
    <property type="entry name" value="CHORISMATE_SYNTHASE_2"/>
    <property type="match status" value="1"/>
</dbReference>
<comment type="caution">
    <text evidence="7">Lacks conserved residue(s) required for the propagation of feature annotation.</text>
</comment>
<dbReference type="KEGG" id="cpor:BED41_05450"/>
<comment type="similarity">
    <text evidence="2 7">Belongs to the chorismate synthase family.</text>
</comment>
<dbReference type="Pfam" id="PF01264">
    <property type="entry name" value="Chorismate_synt"/>
    <property type="match status" value="1"/>
</dbReference>
<dbReference type="GO" id="GO:0004107">
    <property type="term" value="F:chorismate synthase activity"/>
    <property type="evidence" value="ECO:0007669"/>
    <property type="project" value="UniProtKB-UniRule"/>
</dbReference>
<dbReference type="AlphaFoldDB" id="A0A1B2I3P6"/>
<evidence type="ECO:0000256" key="4">
    <source>
        <dbReference type="ARBA" id="ARBA00022605"/>
    </source>
</evidence>
<evidence type="ECO:0000313" key="9">
    <source>
        <dbReference type="Proteomes" id="UP000093044"/>
    </source>
</evidence>
<dbReference type="PROSITE" id="PS00789">
    <property type="entry name" value="CHORISMATE_SYNTHASE_3"/>
    <property type="match status" value="1"/>
</dbReference>
<feature type="binding site" evidence="7">
    <location>
        <position position="39"/>
    </location>
    <ligand>
        <name>NADP(+)</name>
        <dbReference type="ChEBI" id="CHEBI:58349"/>
    </ligand>
</feature>
<comment type="pathway">
    <text evidence="1 7">Metabolic intermediate biosynthesis; chorismate biosynthesis; chorismate from D-erythrose 4-phosphate and phosphoenolpyruvate: step 7/7.</text>
</comment>
<dbReference type="STRING" id="1197717.BED41_05450"/>
<gene>
    <name evidence="7" type="primary">aroC</name>
    <name evidence="8" type="ORF">BED41_05450</name>
</gene>
<keyword evidence="6 7" id="KW-0456">Lyase</keyword>
<keyword evidence="7" id="KW-0274">FAD</keyword>
<dbReference type="SUPFAM" id="SSF103263">
    <property type="entry name" value="Chorismate synthase, AroC"/>
    <property type="match status" value="1"/>
</dbReference>
<dbReference type="RefSeq" id="WP_066743867.1">
    <property type="nucleotide sequence ID" value="NZ_CP016757.1"/>
</dbReference>
<proteinExistence type="inferred from homology"/>
<dbReference type="InterPro" id="IPR020541">
    <property type="entry name" value="Chorismate_synthase_CS"/>
</dbReference>
<evidence type="ECO:0000256" key="6">
    <source>
        <dbReference type="ARBA" id="ARBA00023239"/>
    </source>
</evidence>
<evidence type="ECO:0000256" key="2">
    <source>
        <dbReference type="ARBA" id="ARBA00008014"/>
    </source>
</evidence>
<dbReference type="CDD" id="cd07304">
    <property type="entry name" value="Chorismate_synthase"/>
    <property type="match status" value="1"/>
</dbReference>
<dbReference type="EC" id="4.2.3.5" evidence="3 7"/>
<comment type="cofactor">
    <cofactor evidence="7">
        <name>FMNH2</name>
        <dbReference type="ChEBI" id="CHEBI:57618"/>
    </cofactor>
    <text evidence="7">Reduced FMN (FMNH(2)).</text>
</comment>
<dbReference type="PANTHER" id="PTHR21085:SF0">
    <property type="entry name" value="CHORISMATE SYNTHASE"/>
    <property type="match status" value="1"/>
</dbReference>
<keyword evidence="5 7" id="KW-0057">Aromatic amino acid biosynthesis</keyword>
<sequence length="367" mass="38133">MKYSIFGESHGPAIGVLLNDIPAGVTLDMEEISLEMGRRAPGKSAISTARKEADVPEVLSGLCGGFTTGAPLCAMIKNTDARSGDYSLLKRFPRPGHADYTAAARYDGFADMRGSGQFSGRLTAPLVFAGAVAKQLLAARGIFVGAHIAAIGGIRDIPLTDGGFLKDKTAETVLRAAARKELPVIDDGAGEKMREAIAAAKREGDSLGGLIECAALGLEAGIGEPGADSLESLISRACFAVPGVKGIEFGAGFAFAEMRGSAANDPMEMADGRVSMRTNNNGGVSGGISTGAPLLFRAALRPTSSIAREQDTVDMEERVNAKLVVPGRHDPCIVHRAVPVIEAAAALALLEAVQKLYGIRGLCGRRQ</sequence>
<dbReference type="GO" id="GO:0009073">
    <property type="term" value="P:aromatic amino acid family biosynthetic process"/>
    <property type="evidence" value="ECO:0007669"/>
    <property type="project" value="UniProtKB-KW"/>
</dbReference>
<feature type="binding site" evidence="7">
    <location>
        <position position="328"/>
    </location>
    <ligand>
        <name>FMN</name>
        <dbReference type="ChEBI" id="CHEBI:58210"/>
    </ligand>
</feature>
<keyword evidence="7" id="KW-0285">Flavoprotein</keyword>
<evidence type="ECO:0000256" key="3">
    <source>
        <dbReference type="ARBA" id="ARBA00013036"/>
    </source>
</evidence>
<evidence type="ECO:0000256" key="1">
    <source>
        <dbReference type="ARBA" id="ARBA00005044"/>
    </source>
</evidence>
<dbReference type="PANTHER" id="PTHR21085">
    <property type="entry name" value="CHORISMATE SYNTHASE"/>
    <property type="match status" value="1"/>
</dbReference>
<dbReference type="GeneID" id="83057299"/>
<keyword evidence="4 7" id="KW-0028">Amino-acid biosynthesis</keyword>
<dbReference type="GO" id="GO:0010181">
    <property type="term" value="F:FMN binding"/>
    <property type="evidence" value="ECO:0007669"/>
    <property type="project" value="TreeGrafter"/>
</dbReference>
<dbReference type="GO" id="GO:0005829">
    <property type="term" value="C:cytosol"/>
    <property type="evidence" value="ECO:0007669"/>
    <property type="project" value="TreeGrafter"/>
</dbReference>
<feature type="binding site" evidence="7">
    <location>
        <position position="286"/>
    </location>
    <ligand>
        <name>FMN</name>
        <dbReference type="ChEBI" id="CHEBI:58210"/>
    </ligand>
</feature>
<dbReference type="Gene3D" id="3.60.150.10">
    <property type="entry name" value="Chorismate synthase AroC"/>
    <property type="match status" value="1"/>
</dbReference>
<protein>
    <recommendedName>
        <fullName evidence="3 7">Chorismate synthase</fullName>
        <shortName evidence="7">CS</shortName>
        <ecNumber evidence="3 7">4.2.3.5</ecNumber>
    </recommendedName>
    <alternativeName>
        <fullName evidence="7">5-enolpyruvylshikimate-3-phosphate phospholyase</fullName>
    </alternativeName>
</protein>
<accession>A0A1B2I3P6</accession>